<dbReference type="AlphaFoldDB" id="A0AA41MMZ8"/>
<dbReference type="InterPro" id="IPR029000">
    <property type="entry name" value="Cyclophilin-like_dom_sf"/>
</dbReference>
<dbReference type="SUPFAM" id="SSF50891">
    <property type="entry name" value="Cyclophilin-like"/>
    <property type="match status" value="1"/>
</dbReference>
<dbReference type="Gene3D" id="2.40.100.10">
    <property type="entry name" value="Cyclophilin-like"/>
    <property type="match status" value="1"/>
</dbReference>
<evidence type="ECO:0000259" key="2">
    <source>
        <dbReference type="PROSITE" id="PS50072"/>
    </source>
</evidence>
<dbReference type="EMBL" id="JAATJV010234600">
    <property type="protein sequence ID" value="MBZ3874763.1"/>
    <property type="molecule type" value="Genomic_DNA"/>
</dbReference>
<evidence type="ECO:0000313" key="4">
    <source>
        <dbReference type="Proteomes" id="UP001166674"/>
    </source>
</evidence>
<accession>A0AA41MMZ8</accession>
<evidence type="ECO:0000256" key="1">
    <source>
        <dbReference type="SAM" id="MobiDB-lite"/>
    </source>
</evidence>
<gene>
    <name evidence="3" type="ORF">SUZIE_129545</name>
</gene>
<dbReference type="InterPro" id="IPR002130">
    <property type="entry name" value="Cyclophilin-type_PPIase_dom"/>
</dbReference>
<keyword evidence="4" id="KW-1185">Reference proteome</keyword>
<dbReference type="GO" id="GO:0006457">
    <property type="term" value="P:protein folding"/>
    <property type="evidence" value="ECO:0007669"/>
    <property type="project" value="TreeGrafter"/>
</dbReference>
<feature type="domain" description="PPIase cyclophilin-type" evidence="2">
    <location>
        <begin position="207"/>
        <end position="281"/>
    </location>
</feature>
<comment type="caution">
    <text evidence="3">The sequence shown here is derived from an EMBL/GenBank/DDBJ whole genome shotgun (WGS) entry which is preliminary data.</text>
</comment>
<feature type="region of interest" description="Disordered" evidence="1">
    <location>
        <begin position="1"/>
        <end position="36"/>
    </location>
</feature>
<dbReference type="GO" id="GO:0016018">
    <property type="term" value="F:cyclosporin A binding"/>
    <property type="evidence" value="ECO:0007669"/>
    <property type="project" value="TreeGrafter"/>
</dbReference>
<keyword evidence="3" id="KW-0413">Isomerase</keyword>
<dbReference type="Pfam" id="PF15742">
    <property type="entry name" value="DUF4686"/>
    <property type="match status" value="1"/>
</dbReference>
<dbReference type="InterPro" id="IPR031476">
    <property type="entry name" value="DUF4686"/>
</dbReference>
<dbReference type="GO" id="GO:0003755">
    <property type="term" value="F:peptidyl-prolyl cis-trans isomerase activity"/>
    <property type="evidence" value="ECO:0007669"/>
    <property type="project" value="InterPro"/>
</dbReference>
<name>A0AA41MMZ8_SCICA</name>
<dbReference type="GO" id="GO:0005737">
    <property type="term" value="C:cytoplasm"/>
    <property type="evidence" value="ECO:0007669"/>
    <property type="project" value="TreeGrafter"/>
</dbReference>
<dbReference type="PRINTS" id="PR00153">
    <property type="entry name" value="CSAPPISMRASE"/>
</dbReference>
<organism evidence="3 4">
    <name type="scientific">Sciurus carolinensis</name>
    <name type="common">Eastern gray squirrel</name>
    <dbReference type="NCBI Taxonomy" id="30640"/>
    <lineage>
        <taxon>Eukaryota</taxon>
        <taxon>Metazoa</taxon>
        <taxon>Chordata</taxon>
        <taxon>Craniata</taxon>
        <taxon>Vertebrata</taxon>
        <taxon>Euteleostomi</taxon>
        <taxon>Mammalia</taxon>
        <taxon>Eutheria</taxon>
        <taxon>Euarchontoglires</taxon>
        <taxon>Glires</taxon>
        <taxon>Rodentia</taxon>
        <taxon>Sciuromorpha</taxon>
        <taxon>Sciuridae</taxon>
        <taxon>Sciurinae</taxon>
        <taxon>Sciurini</taxon>
        <taxon>Sciurus</taxon>
    </lineage>
</organism>
<proteinExistence type="predicted"/>
<dbReference type="PANTHER" id="PTHR11071:SF561">
    <property type="entry name" value="PEPTIDYL-PROLYL CIS-TRANS ISOMERASE D-RELATED"/>
    <property type="match status" value="1"/>
</dbReference>
<protein>
    <submittedName>
        <fullName evidence="3">Peptidyl-prolyl cis-trans isomerase H</fullName>
    </submittedName>
</protein>
<evidence type="ECO:0000313" key="3">
    <source>
        <dbReference type="EMBL" id="MBZ3874763.1"/>
    </source>
</evidence>
<dbReference type="PROSITE" id="PS50072">
    <property type="entry name" value="CSA_PPIASE_2"/>
    <property type="match status" value="1"/>
</dbReference>
<dbReference type="PANTHER" id="PTHR11071">
    <property type="entry name" value="PEPTIDYL-PROLYL CIS-TRANS ISOMERASE"/>
    <property type="match status" value="1"/>
</dbReference>
<sequence length="313" mass="34896">MSNTNMEVAEVGGEPSGPLWVGAGHTTEGQQPEPSLPGCWEAKLGSVVALRSWAVARASCEHLTWGAGPRSPPRSPHSLALILRCGANASSLQPSQHTTSQLSPLIVVPIQTRLSQIFYPITIDKAFQDQIIAQNDTLILEKRELLKQVMDQEEIIRNNKHIISSVKSKALFLDKENKQLQENHFRLMQQVSFLERIIWNIQIRRREGDGTGVASIYRGPFADENFKLRHSAPGLLSMANSGPSTNGCQFFITCSKCDWLDGKHVVFGKIIDGLLVMRKIEVSLNSMSFSSVFLIWYYLTSSEKIKCEWASVC</sequence>
<reference evidence="3" key="1">
    <citation type="submission" date="2020-03" db="EMBL/GenBank/DDBJ databases">
        <title>Studies in the Genomics of Life Span.</title>
        <authorList>
            <person name="Glass D."/>
        </authorList>
    </citation>
    <scope>NUCLEOTIDE SEQUENCE</scope>
    <source>
        <strain evidence="3">SUZIE</strain>
        <tissue evidence="3">Muscle</tissue>
    </source>
</reference>
<dbReference type="Proteomes" id="UP001166674">
    <property type="component" value="Unassembled WGS sequence"/>
</dbReference>
<dbReference type="Pfam" id="PF00160">
    <property type="entry name" value="Pro_isomerase"/>
    <property type="match status" value="1"/>
</dbReference>